<protein>
    <submittedName>
        <fullName evidence="2">Uncharacterized protein</fullName>
    </submittedName>
</protein>
<reference evidence="3 4" key="1">
    <citation type="submission" date="2014-11" db="EMBL/GenBank/DDBJ databases">
        <title>Comparative genomic analysis of Cryptosporidium hominis reveals occurrence of genetic recombination in virulent subtypes.</title>
        <authorList>
            <person name="Guo Y."/>
            <person name="Tang K."/>
            <person name="Frace M."/>
            <person name="Li N."/>
            <person name="Roellig D.M."/>
            <person name="Sammons S."/>
            <person name="Knipe K."/>
            <person name="Rowe L."/>
            <person name="Feng Y."/>
            <person name="Xiao L."/>
        </authorList>
    </citation>
    <scope>NUCLEOTIDE SEQUENCE [LARGE SCALE GENOMIC DNA]</scope>
    <source>
        <strain evidence="3">30976</strain>
    </source>
</reference>
<reference evidence="3 4" key="3">
    <citation type="submission" date="2017-10" db="EMBL/GenBank/DDBJ databases">
        <title>Consistent, comparative and evidence-based genome annotation and re-annotation for the closely-related species, Cryptosporidium parvum, C. hominis and C. tyzzeri.</title>
        <authorList>
            <person name="Baptista R.P."/>
            <person name="Li Y."/>
            <person name="Sateriale A."/>
            <person name="Striepen B."/>
            <person name="Kissinger J.C."/>
        </authorList>
    </citation>
    <scope>NUCLEOTIDE SEQUENCE [LARGE SCALE GENOMIC DNA]</scope>
    <source>
        <strain evidence="3">30976</strain>
    </source>
</reference>
<keyword evidence="4" id="KW-1185">Reference proteome</keyword>
<name>A0A0S4THK7_CRYHO</name>
<dbReference type="EMBL" id="JTAI01000007">
    <property type="protein sequence ID" value="PPS97353.1"/>
    <property type="molecule type" value="Genomic_DNA"/>
</dbReference>
<evidence type="ECO:0000313" key="2">
    <source>
        <dbReference type="EMBL" id="CUV06945.1"/>
    </source>
</evidence>
<dbReference type="VEuPathDB" id="CryptoDB:GY17_00000545"/>
<dbReference type="Proteomes" id="UP001429100">
    <property type="component" value="Unassembled WGS sequence"/>
</dbReference>
<dbReference type="Proteomes" id="UP000199752">
    <property type="component" value="Chromosome 6"/>
</dbReference>
<keyword evidence="1" id="KW-1133">Transmembrane helix</keyword>
<dbReference type="AlphaFoldDB" id="A0A0S4THK7"/>
<evidence type="ECO:0000313" key="4">
    <source>
        <dbReference type="Proteomes" id="UP001429100"/>
    </source>
</evidence>
<keyword evidence="1" id="KW-0812">Transmembrane</keyword>
<evidence type="ECO:0000313" key="3">
    <source>
        <dbReference type="EMBL" id="PPS97353.1"/>
    </source>
</evidence>
<dbReference type="VEuPathDB" id="CryptoDB:Chro.60597"/>
<organism evidence="2">
    <name type="scientific">Cryptosporidium hominis</name>
    <dbReference type="NCBI Taxonomy" id="237895"/>
    <lineage>
        <taxon>Eukaryota</taxon>
        <taxon>Sar</taxon>
        <taxon>Alveolata</taxon>
        <taxon>Apicomplexa</taxon>
        <taxon>Conoidasida</taxon>
        <taxon>Coccidia</taxon>
        <taxon>Eucoccidiorida</taxon>
        <taxon>Eimeriorina</taxon>
        <taxon>Cryptosporidiidae</taxon>
        <taxon>Cryptosporidium</taxon>
    </lineage>
</organism>
<dbReference type="VEuPathDB" id="CryptoDB:CHUDEA6_5180"/>
<accession>A0A0S4THK7</accession>
<proteinExistence type="predicted"/>
<dbReference type="OrthoDB" id="339725at2759"/>
<dbReference type="VEuPathDB" id="CryptoDB:ChTU502y2012_382g0345"/>
<sequence length="735" mass="82366">MEANNNAEENKDVINTVRTPSISTVSHPSARYFDARSWEENRDVISLRIQSPASELYLDEEFSPSTIIGSPNSIVDIKTPQTHGNNTCGIQGEEMKESDAYYKSHPNENIESNNYERRPIFTSNRLFYVVFTILIGFIFIIGILGAFFYLGKSQGWNETLLKDLEFNVEDIFVDFGIDHGQEKLETSLMVNINAPPKEGLQIRNAKVVLPLENAKVEWNSIPIARISSPHSLDIFQSDKLNVMIHASSNATHMVGISGIIHDIITKGFTDVMVKTQMVVPGIQNNDENQIMSKKFTISMPLKELITNIQLSDISFDREVGHNSNIIFNSKVNYDYRGRIFVNNLGKIFLGVFHRNNYLGIVKIDDSDILIGRKSEMSLKGTLNMHNLIKDEVILKSLRPSLDFGENTSHHIPIKSFDLDLHGVGSSSPLMDSAIRSAKTNLNLAVLPPPPLRQIPMPSISVESLVITPQLMVQIRGKLRTTFYGYLISNNETPKMEALSIKGLLNDGGQFTITSLDQNNGIMHQSGSSISHFPEVIPPPERETVIPGVNQSLEGSSNNVNNMNDGIPHSTITISPYTDNLEVPINLELLFDDFSKSSLLNSHKGLINAKDIQILSSWSFFTGQHTEFKNIDQSKIELEMFSFLPKILEFQVKDGIFQAQITLQLIHLGESDHDETSYNGPIKVTWFCNREFGAEFLLNSVIVNQIAANYVLNSNQLIPSHCTLENSRLKVEISSK</sequence>
<reference evidence="2" key="2">
    <citation type="submission" date="2015-08" db="EMBL/GenBank/DDBJ databases">
        <authorList>
            <person name="Babu N.S."/>
            <person name="Beckwith C.J."/>
            <person name="Beseler K.G."/>
            <person name="Brison A."/>
            <person name="Carone J.V."/>
            <person name="Caskin T.P."/>
            <person name="Diamond M."/>
            <person name="Durham M.E."/>
            <person name="Foxe J.M."/>
            <person name="Go M."/>
            <person name="Henderson B.A."/>
            <person name="Jones I.B."/>
            <person name="McGettigan J.A."/>
            <person name="Micheletti S.J."/>
            <person name="Nasrallah M.E."/>
            <person name="Ortiz D."/>
            <person name="Piller C.R."/>
            <person name="Privatt S.R."/>
            <person name="Schneider S.L."/>
            <person name="Sharp S."/>
            <person name="Smith T.C."/>
            <person name="Stanton J.D."/>
            <person name="Ullery H.E."/>
            <person name="Wilson R.J."/>
            <person name="Serrano M.G."/>
            <person name="Buck G."/>
            <person name="Lee V."/>
            <person name="Wang Y."/>
            <person name="Carvalho R."/>
            <person name="Voegtly L."/>
            <person name="Shi R."/>
            <person name="Duckworth R."/>
            <person name="Johnson A."/>
            <person name="Loviza R."/>
            <person name="Walstead R."/>
            <person name="Shah Z."/>
            <person name="Kiflezghi M."/>
            <person name="Wade K."/>
            <person name="Ball S.L."/>
            <person name="Bradley K.W."/>
            <person name="Asai D.J."/>
            <person name="Bowman C.A."/>
            <person name="Russell D.A."/>
            <person name="Pope W.H."/>
            <person name="Jacobs-Sera D."/>
            <person name="Hendrix R.W."/>
            <person name="Hatfull G.F."/>
        </authorList>
    </citation>
    <scope>NUCLEOTIDE SEQUENCE [LARGE SCALE GENOMIC DNA]</scope>
</reference>
<feature type="transmembrane region" description="Helical" evidence="1">
    <location>
        <begin position="126"/>
        <end position="150"/>
    </location>
</feature>
<dbReference type="EMBL" id="LN877952">
    <property type="protein sequence ID" value="CUV06945.1"/>
    <property type="molecule type" value="Genomic_DNA"/>
</dbReference>
<keyword evidence="1" id="KW-0472">Membrane</keyword>
<evidence type="ECO:0000256" key="1">
    <source>
        <dbReference type="SAM" id="Phobius"/>
    </source>
</evidence>
<gene>
    <name evidence="2" type="ORF">CHUDEA6_5180</name>
    <name evidence="3" type="ORF">GY17_00000545</name>
</gene>